<name>A0AAV6YUN6_ENGPU</name>
<evidence type="ECO:0000256" key="5">
    <source>
        <dbReference type="SAM" id="Phobius"/>
    </source>
</evidence>
<dbReference type="AlphaFoldDB" id="A0AAV6YUN6"/>
<dbReference type="InterPro" id="IPR050332">
    <property type="entry name" value="GPCR_2"/>
</dbReference>
<dbReference type="InterPro" id="IPR017981">
    <property type="entry name" value="GPCR_2-like_7TM"/>
</dbReference>
<organism evidence="7 8">
    <name type="scientific">Engystomops pustulosus</name>
    <name type="common">Tungara frog</name>
    <name type="synonym">Physalaemus pustulosus</name>
    <dbReference type="NCBI Taxonomy" id="76066"/>
    <lineage>
        <taxon>Eukaryota</taxon>
        <taxon>Metazoa</taxon>
        <taxon>Chordata</taxon>
        <taxon>Craniata</taxon>
        <taxon>Vertebrata</taxon>
        <taxon>Euteleostomi</taxon>
        <taxon>Amphibia</taxon>
        <taxon>Batrachia</taxon>
        <taxon>Anura</taxon>
        <taxon>Neobatrachia</taxon>
        <taxon>Hyloidea</taxon>
        <taxon>Leptodactylidae</taxon>
        <taxon>Leiuperinae</taxon>
        <taxon>Engystomops</taxon>
    </lineage>
</organism>
<dbReference type="Proteomes" id="UP000824782">
    <property type="component" value="Unassembled WGS sequence"/>
</dbReference>
<keyword evidence="2 5" id="KW-0812">Transmembrane</keyword>
<feature type="non-terminal residue" evidence="7">
    <location>
        <position position="1"/>
    </location>
</feature>
<gene>
    <name evidence="7" type="ORF">GDO81_021772</name>
</gene>
<comment type="subcellular location">
    <subcellularLocation>
        <location evidence="1">Membrane</location>
        <topology evidence="1">Multi-pass membrane protein</topology>
    </subcellularLocation>
</comment>
<dbReference type="PROSITE" id="PS50261">
    <property type="entry name" value="G_PROTEIN_RECEP_F2_4"/>
    <property type="match status" value="1"/>
</dbReference>
<evidence type="ECO:0000256" key="4">
    <source>
        <dbReference type="ARBA" id="ARBA00023136"/>
    </source>
</evidence>
<dbReference type="GO" id="GO:0017046">
    <property type="term" value="F:peptide hormone binding"/>
    <property type="evidence" value="ECO:0007669"/>
    <property type="project" value="TreeGrafter"/>
</dbReference>
<reference evidence="7" key="1">
    <citation type="thesis" date="2020" institute="ProQuest LLC" country="789 East Eisenhower Parkway, Ann Arbor, MI, USA">
        <title>Comparative Genomics and Chromosome Evolution.</title>
        <authorList>
            <person name="Mudd A.B."/>
        </authorList>
    </citation>
    <scope>NUCLEOTIDE SEQUENCE</scope>
    <source>
        <strain evidence="7">237g6f4</strain>
        <tissue evidence="7">Blood</tissue>
    </source>
</reference>
<dbReference type="GO" id="GO:0007188">
    <property type="term" value="P:adenylate cyclase-modulating G protein-coupled receptor signaling pathway"/>
    <property type="evidence" value="ECO:0007669"/>
    <property type="project" value="TreeGrafter"/>
</dbReference>
<evidence type="ECO:0000259" key="6">
    <source>
        <dbReference type="PROSITE" id="PS50261"/>
    </source>
</evidence>
<dbReference type="InterPro" id="IPR000832">
    <property type="entry name" value="GPCR_2_secretin-like"/>
</dbReference>
<keyword evidence="3 5" id="KW-1133">Transmembrane helix</keyword>
<accession>A0AAV6YUN6</accession>
<evidence type="ECO:0000256" key="1">
    <source>
        <dbReference type="ARBA" id="ARBA00004141"/>
    </source>
</evidence>
<feature type="domain" description="G-protein coupled receptors family 2 profile 2" evidence="6">
    <location>
        <begin position="1"/>
        <end position="75"/>
    </location>
</feature>
<proteinExistence type="predicted"/>
<keyword evidence="8" id="KW-1185">Reference proteome</keyword>
<keyword evidence="4 5" id="KW-0472">Membrane</keyword>
<feature type="transmembrane region" description="Helical" evidence="5">
    <location>
        <begin position="30"/>
        <end position="58"/>
    </location>
</feature>
<evidence type="ECO:0000313" key="8">
    <source>
        <dbReference type="Proteomes" id="UP000824782"/>
    </source>
</evidence>
<dbReference type="GO" id="GO:0008528">
    <property type="term" value="F:G protein-coupled peptide receptor activity"/>
    <property type="evidence" value="ECO:0007669"/>
    <property type="project" value="TreeGrafter"/>
</dbReference>
<dbReference type="GO" id="GO:0005886">
    <property type="term" value="C:plasma membrane"/>
    <property type="evidence" value="ECO:0007669"/>
    <property type="project" value="TreeGrafter"/>
</dbReference>
<comment type="caution">
    <text evidence="7">The sequence shown here is derived from an EMBL/GenBank/DDBJ whole genome shotgun (WGS) entry which is preliminary data.</text>
</comment>
<protein>
    <recommendedName>
        <fullName evidence="6">G-protein coupled receptors family 2 profile 2 domain-containing protein</fullName>
    </recommendedName>
</protein>
<dbReference type="GO" id="GO:0007166">
    <property type="term" value="P:cell surface receptor signaling pathway"/>
    <property type="evidence" value="ECO:0007669"/>
    <property type="project" value="InterPro"/>
</dbReference>
<dbReference type="Pfam" id="PF00002">
    <property type="entry name" value="7tm_2"/>
    <property type="match status" value="1"/>
</dbReference>
<evidence type="ECO:0000256" key="3">
    <source>
        <dbReference type="ARBA" id="ARBA00022989"/>
    </source>
</evidence>
<dbReference type="Gene3D" id="1.20.1070.10">
    <property type="entry name" value="Rhodopsin 7-helix transmembrane proteins"/>
    <property type="match status" value="1"/>
</dbReference>
<evidence type="ECO:0000256" key="2">
    <source>
        <dbReference type="ARBA" id="ARBA00022692"/>
    </source>
</evidence>
<dbReference type="GO" id="GO:0004999">
    <property type="term" value="F:vasoactive intestinal polypeptide receptor activity"/>
    <property type="evidence" value="ECO:0007669"/>
    <property type="project" value="TreeGrafter"/>
</dbReference>
<dbReference type="PANTHER" id="PTHR45620:SF24">
    <property type="entry name" value="VASOACTIVE INTESTINAL POLYPEPTIDE RECEPTOR 1"/>
    <property type="match status" value="1"/>
</dbReference>
<dbReference type="EMBL" id="WNYA01017592">
    <property type="protein sequence ID" value="KAG8538919.1"/>
    <property type="molecule type" value="Genomic_DNA"/>
</dbReference>
<dbReference type="PANTHER" id="PTHR45620">
    <property type="entry name" value="PDF RECEPTOR-LIKE PROTEIN-RELATED"/>
    <property type="match status" value="1"/>
</dbReference>
<evidence type="ECO:0000313" key="7">
    <source>
        <dbReference type="EMBL" id="KAG8538919.1"/>
    </source>
</evidence>
<sequence length="75" mass="8732">GAPTVFITAWTFARIYYDDTGCWDTIESPIWWWIIRGPILVSISVNFILFICIIRILVQKLHSPDVGRNENSQYT</sequence>